<evidence type="ECO:0000313" key="2">
    <source>
        <dbReference type="Proteomes" id="UP001237207"/>
    </source>
</evidence>
<dbReference type="Proteomes" id="UP001237207">
    <property type="component" value="Unassembled WGS sequence"/>
</dbReference>
<protein>
    <submittedName>
        <fullName evidence="1">Uncharacterized protein</fullName>
    </submittedName>
</protein>
<dbReference type="AlphaFoldDB" id="A0AAJ1WKD0"/>
<gene>
    <name evidence="1" type="ORF">J2S13_001395</name>
</gene>
<evidence type="ECO:0000313" key="1">
    <source>
        <dbReference type="EMBL" id="MDQ0214996.1"/>
    </source>
</evidence>
<dbReference type="EMBL" id="JAUSUC010000013">
    <property type="protein sequence ID" value="MDQ0214996.1"/>
    <property type="molecule type" value="Genomic_DNA"/>
</dbReference>
<proteinExistence type="predicted"/>
<dbReference type="RefSeq" id="WP_307256994.1">
    <property type="nucleotide sequence ID" value="NZ_JAUSUC010000013.1"/>
</dbReference>
<sequence>MKKLKLREKNEVFSFDSQAIQEVTDQIMEAYSTGVVDHFDQGREIEVVEKDLG</sequence>
<name>A0AAJ1WKD0_9BACI</name>
<reference evidence="1" key="1">
    <citation type="submission" date="2023-07" db="EMBL/GenBank/DDBJ databases">
        <title>Genomic Encyclopedia of Type Strains, Phase IV (KMG-IV): sequencing the most valuable type-strain genomes for metagenomic binning, comparative biology and taxonomic classification.</title>
        <authorList>
            <person name="Goeker M."/>
        </authorList>
    </citation>
    <scope>NUCLEOTIDE SEQUENCE</scope>
    <source>
        <strain evidence="1">DSM 23947</strain>
    </source>
</reference>
<comment type="caution">
    <text evidence="1">The sequence shown here is derived from an EMBL/GenBank/DDBJ whole genome shotgun (WGS) entry which is preliminary data.</text>
</comment>
<organism evidence="1 2">
    <name type="scientific">Oikeobacillus pervagus</name>
    <dbReference type="NCBI Taxonomy" id="1325931"/>
    <lineage>
        <taxon>Bacteria</taxon>
        <taxon>Bacillati</taxon>
        <taxon>Bacillota</taxon>
        <taxon>Bacilli</taxon>
        <taxon>Bacillales</taxon>
        <taxon>Bacillaceae</taxon>
        <taxon>Oikeobacillus</taxon>
    </lineage>
</organism>
<keyword evidence="2" id="KW-1185">Reference proteome</keyword>
<accession>A0AAJ1WKD0</accession>